<keyword evidence="1" id="KW-1133">Transmembrane helix</keyword>
<evidence type="ECO:0000313" key="2">
    <source>
        <dbReference type="EMBL" id="KAB7889263.1"/>
    </source>
</evidence>
<keyword evidence="2" id="KW-0418">Kinase</keyword>
<organism evidence="2 3">
    <name type="scientific">Poseidonibacter ostreae</name>
    <dbReference type="NCBI Taxonomy" id="2654171"/>
    <lineage>
        <taxon>Bacteria</taxon>
        <taxon>Pseudomonadati</taxon>
        <taxon>Campylobacterota</taxon>
        <taxon>Epsilonproteobacteria</taxon>
        <taxon>Campylobacterales</taxon>
        <taxon>Arcobacteraceae</taxon>
        <taxon>Poseidonibacter</taxon>
    </lineage>
</organism>
<keyword evidence="1" id="KW-0812">Transmembrane</keyword>
<keyword evidence="1" id="KW-0472">Membrane</keyword>
<sequence>MVIDLTLSEKRTFIRFLSLFLGSSFILMLLVAFFYFENEKRLYFDLAKSNMQNKVSKISSKIIFSHMTDTPFDRTKILDTNKYKISFYNEKKEKIY</sequence>
<dbReference type="Proteomes" id="UP000472839">
    <property type="component" value="Unassembled WGS sequence"/>
</dbReference>
<dbReference type="AlphaFoldDB" id="A0A6L4WT15"/>
<evidence type="ECO:0000313" key="3">
    <source>
        <dbReference type="Proteomes" id="UP000472839"/>
    </source>
</evidence>
<accession>A0A6L4WT15</accession>
<proteinExistence type="predicted"/>
<dbReference type="GO" id="GO:0016301">
    <property type="term" value="F:kinase activity"/>
    <property type="evidence" value="ECO:0007669"/>
    <property type="project" value="UniProtKB-KW"/>
</dbReference>
<comment type="caution">
    <text evidence="2">The sequence shown here is derived from an EMBL/GenBank/DDBJ whole genome shotgun (WGS) entry which is preliminary data.</text>
</comment>
<feature type="non-terminal residue" evidence="2">
    <location>
        <position position="96"/>
    </location>
</feature>
<protein>
    <submittedName>
        <fullName evidence="2">Sensor histidine kinase</fullName>
    </submittedName>
</protein>
<keyword evidence="2" id="KW-0808">Transferase</keyword>
<dbReference type="EMBL" id="WFKK01000015">
    <property type="protein sequence ID" value="KAB7889263.1"/>
    <property type="molecule type" value="Genomic_DNA"/>
</dbReference>
<name>A0A6L4WT15_9BACT</name>
<evidence type="ECO:0000256" key="1">
    <source>
        <dbReference type="SAM" id="Phobius"/>
    </source>
</evidence>
<feature type="transmembrane region" description="Helical" evidence="1">
    <location>
        <begin position="12"/>
        <end position="36"/>
    </location>
</feature>
<reference evidence="2 3" key="1">
    <citation type="submission" date="2019-10" db="EMBL/GenBank/DDBJ databases">
        <title>Poseidonibacter ostreae sp. nov., isolated from the gut of the Ostrea denselamellosa.</title>
        <authorList>
            <person name="Choi A."/>
        </authorList>
    </citation>
    <scope>NUCLEOTIDE SEQUENCE [LARGE SCALE GENOMIC DNA]</scope>
    <source>
        <strain evidence="2 3">SJOD-M-33</strain>
    </source>
</reference>
<gene>
    <name evidence="2" type="ORF">GBG19_06395</name>
</gene>